<reference evidence="8 9" key="1">
    <citation type="submission" date="2017-12" db="EMBL/GenBank/DDBJ databases">
        <authorList>
            <consortium name="DOE Joint Genome Institute"/>
            <person name="Haridas S."/>
            <person name="Kjaerbolling I."/>
            <person name="Vesth T.C."/>
            <person name="Frisvad J.C."/>
            <person name="Nybo J.L."/>
            <person name="Theobald S."/>
            <person name="Kuo A."/>
            <person name="Bowyer P."/>
            <person name="Matsuda Y."/>
            <person name="Mondo S."/>
            <person name="Lyhne E.K."/>
            <person name="Kogle M.E."/>
            <person name="Clum A."/>
            <person name="Lipzen A."/>
            <person name="Salamov A."/>
            <person name="Ngan C.Y."/>
            <person name="Daum C."/>
            <person name="Chiniquy J."/>
            <person name="Barry K."/>
            <person name="LaButti K."/>
            <person name="Simmons B.A."/>
            <person name="Magnuson J.K."/>
            <person name="Mortensen U.H."/>
            <person name="Larsen T.O."/>
            <person name="Grigoriev I.V."/>
            <person name="Baker S.E."/>
            <person name="Andersen M.R."/>
            <person name="Nordberg H.P."/>
            <person name="Cantor M.N."/>
            <person name="Hua S.X."/>
        </authorList>
    </citation>
    <scope>NUCLEOTIDE SEQUENCE [LARGE SCALE GENOMIC DNA]</scope>
    <source>
        <strain evidence="8 9">CBS 102.13</strain>
    </source>
</reference>
<evidence type="ECO:0000259" key="7">
    <source>
        <dbReference type="Pfam" id="PF17681"/>
    </source>
</evidence>
<dbReference type="GO" id="GO:0051011">
    <property type="term" value="F:microtubule minus-end binding"/>
    <property type="evidence" value="ECO:0007669"/>
    <property type="project" value="TreeGrafter"/>
</dbReference>
<dbReference type="PANTHER" id="PTHR19302">
    <property type="entry name" value="GAMMA TUBULIN COMPLEX PROTEIN"/>
    <property type="match status" value="1"/>
</dbReference>
<comment type="similarity">
    <text evidence="1 5">Belongs to the TUBGCP family.</text>
</comment>
<dbReference type="Pfam" id="PF04130">
    <property type="entry name" value="GCP_C_terminal"/>
    <property type="match status" value="1"/>
</dbReference>
<dbReference type="GO" id="GO:0007020">
    <property type="term" value="P:microtubule nucleation"/>
    <property type="evidence" value="ECO:0007669"/>
    <property type="project" value="InterPro"/>
</dbReference>
<dbReference type="OrthoDB" id="775571at2759"/>
<dbReference type="STRING" id="41067.A0A2I2F744"/>
<dbReference type="GO" id="GO:0051321">
    <property type="term" value="P:meiotic cell cycle"/>
    <property type="evidence" value="ECO:0007669"/>
    <property type="project" value="TreeGrafter"/>
</dbReference>
<evidence type="ECO:0000256" key="4">
    <source>
        <dbReference type="ARBA" id="ARBA00023212"/>
    </source>
</evidence>
<feature type="domain" description="Gamma tubulin complex component C-terminal" evidence="6">
    <location>
        <begin position="586"/>
        <end position="948"/>
    </location>
</feature>
<dbReference type="InterPro" id="IPR040457">
    <property type="entry name" value="GCP_C"/>
</dbReference>
<dbReference type="GO" id="GO:0000922">
    <property type="term" value="C:spindle pole"/>
    <property type="evidence" value="ECO:0007669"/>
    <property type="project" value="InterPro"/>
</dbReference>
<protein>
    <recommendedName>
        <fullName evidence="5">Spindle pole body component</fullName>
    </recommendedName>
</protein>
<accession>A0A2I2F744</accession>
<comment type="subcellular location">
    <subcellularLocation>
        <location evidence="5">Cytoplasm</location>
        <location evidence="5">Cytoskeleton</location>
        <location evidence="5">Microtubule organizing center</location>
    </subcellularLocation>
</comment>
<keyword evidence="3 5" id="KW-0493">Microtubule</keyword>
<dbReference type="RefSeq" id="XP_024670453.1">
    <property type="nucleotide sequence ID" value="XM_024819171.1"/>
</dbReference>
<dbReference type="Pfam" id="PF17681">
    <property type="entry name" value="GCP_N_terminal"/>
    <property type="match status" value="1"/>
</dbReference>
<evidence type="ECO:0000313" key="9">
    <source>
        <dbReference type="Proteomes" id="UP000234585"/>
    </source>
</evidence>
<dbReference type="GO" id="GO:0000278">
    <property type="term" value="P:mitotic cell cycle"/>
    <property type="evidence" value="ECO:0007669"/>
    <property type="project" value="TreeGrafter"/>
</dbReference>
<dbReference type="AlphaFoldDB" id="A0A2I2F744"/>
<dbReference type="GO" id="GO:0005816">
    <property type="term" value="C:spindle pole body"/>
    <property type="evidence" value="ECO:0007669"/>
    <property type="project" value="UniProtKB-ARBA"/>
</dbReference>
<dbReference type="EMBL" id="KZ559151">
    <property type="protein sequence ID" value="PLB36441.1"/>
    <property type="molecule type" value="Genomic_DNA"/>
</dbReference>
<gene>
    <name evidence="8" type="ORF">BDW47DRAFT_49637</name>
</gene>
<feature type="domain" description="Gamma tubulin complex component protein N-terminal" evidence="7">
    <location>
        <begin position="175"/>
        <end position="583"/>
    </location>
</feature>
<dbReference type="GO" id="GO:0005874">
    <property type="term" value="C:microtubule"/>
    <property type="evidence" value="ECO:0007669"/>
    <property type="project" value="UniProtKB-KW"/>
</dbReference>
<evidence type="ECO:0000256" key="1">
    <source>
        <dbReference type="ARBA" id="ARBA00010337"/>
    </source>
</evidence>
<dbReference type="InterPro" id="IPR007259">
    <property type="entry name" value="GCP"/>
</dbReference>
<keyword evidence="9" id="KW-1185">Reference proteome</keyword>
<dbReference type="GO" id="GO:0000930">
    <property type="term" value="C:gamma-tubulin complex"/>
    <property type="evidence" value="ECO:0007669"/>
    <property type="project" value="TreeGrafter"/>
</dbReference>
<evidence type="ECO:0000256" key="5">
    <source>
        <dbReference type="RuleBase" id="RU363050"/>
    </source>
</evidence>
<dbReference type="GO" id="GO:0043015">
    <property type="term" value="F:gamma-tubulin binding"/>
    <property type="evidence" value="ECO:0007669"/>
    <property type="project" value="InterPro"/>
</dbReference>
<dbReference type="Gene3D" id="1.20.120.1900">
    <property type="entry name" value="Gamma-tubulin complex, C-terminal domain"/>
    <property type="match status" value="1"/>
</dbReference>
<sequence length="948" mass="107536">MELDDHATEPFSSDGLWRISKFTLQSIQPLEPLPWDEKLPDLSGGFFKSPLNLLEDRHHGLHQLDVHGLELFNPDPPPELTTDTSSDTHLNLDLDQNDDEEELDHIWALENLKHEPDTKARLKSWETYQDRTHPEPISAYFSESGPRGFDAALAQPTTSGDKRETKRVVRNDVFLQALLRLGLGWSSIFFRYNDQDKRFEQVLHGIRVSGVSAAALNGVTDEVLQCGTNMQKVRRFAEKIPMRSNEPSVMCSFSSAMAVIIYTLENQLARCSAGARSLLQIRALFERRGELVGALANMVEAVEGAASDAQIISIVLERTAHFSQTYSHLEQLFREIVYRISEPFLRHVESWVGFRSETSALNELATTGRSFVALERHEHRPRSGASKRNEVEYSYRSYQMPSFIPADQARLIFESGRSLRLLKRSHPQHPVASEDLCDTSPKFECARTWKDIERIQGKAHDYERRLRSEIRKYNRGVVSSHNEIKGSEHSDPQEQEAAIVAGTFELFDIDDSGNTTGLLEHHSEKDKIGQLLDNNTNNDTRELEQEGSFGPDLVSSLYLSIAPLLSSQALLIDFSCLHLLFKEHGLRDHLNLQWRFQLLGDGFFTSRLSHSLFDPEMASGERKSGKVRNSVHTGLRLGSRDTWPPASSELRLVLMGILNECYDGGDHTSETESRKEREIPGGLNFSIRELTDEEIIKCRDPNAIEALDFLRLHYTPSAVLETIITKRSLSKYDTLFRHVLRLLRMVSVVKGLIRDSTARDSLSGDTRNVFQKFRIDCQHFVLAVSDYSFHVGIGSTWQRFQETLARIDTCLSRGDIEGTIDAAHSVPSLRDYHEDILDQMLFSLFLSPRHADAARLLEGIFGTILVFAPLSRLDGLRGVRHESEATVYRLYATFRKQTSAFVGYLRGLDSAKESSKSGGRFGKMFASREAPTGVFEQLLARLDMKRYY</sequence>
<evidence type="ECO:0000259" key="6">
    <source>
        <dbReference type="Pfam" id="PF04130"/>
    </source>
</evidence>
<dbReference type="InterPro" id="IPR042241">
    <property type="entry name" value="GCP_C_sf"/>
</dbReference>
<name>A0A2I2F744_ASPCN</name>
<keyword evidence="2 5" id="KW-0963">Cytoplasm</keyword>
<evidence type="ECO:0000256" key="2">
    <source>
        <dbReference type="ARBA" id="ARBA00022490"/>
    </source>
</evidence>
<organism evidence="8 9">
    <name type="scientific">Aspergillus candidus</name>
    <dbReference type="NCBI Taxonomy" id="41067"/>
    <lineage>
        <taxon>Eukaryota</taxon>
        <taxon>Fungi</taxon>
        <taxon>Dikarya</taxon>
        <taxon>Ascomycota</taxon>
        <taxon>Pezizomycotina</taxon>
        <taxon>Eurotiomycetes</taxon>
        <taxon>Eurotiomycetidae</taxon>
        <taxon>Eurotiales</taxon>
        <taxon>Aspergillaceae</taxon>
        <taxon>Aspergillus</taxon>
        <taxon>Aspergillus subgen. Circumdati</taxon>
    </lineage>
</organism>
<dbReference type="InterPro" id="IPR041470">
    <property type="entry name" value="GCP_N"/>
</dbReference>
<dbReference type="FunFam" id="1.20.120.1900:FF:000013">
    <property type="entry name" value="Spindle pole body component"/>
    <property type="match status" value="1"/>
</dbReference>
<proteinExistence type="inferred from homology"/>
<evidence type="ECO:0000313" key="8">
    <source>
        <dbReference type="EMBL" id="PLB36441.1"/>
    </source>
</evidence>
<dbReference type="GO" id="GO:0031122">
    <property type="term" value="P:cytoplasmic microtubule organization"/>
    <property type="evidence" value="ECO:0007669"/>
    <property type="project" value="TreeGrafter"/>
</dbReference>
<dbReference type="GO" id="GO:0051225">
    <property type="term" value="P:spindle assembly"/>
    <property type="evidence" value="ECO:0007669"/>
    <property type="project" value="TreeGrafter"/>
</dbReference>
<dbReference type="Proteomes" id="UP000234585">
    <property type="component" value="Unassembled WGS sequence"/>
</dbReference>
<evidence type="ECO:0000256" key="3">
    <source>
        <dbReference type="ARBA" id="ARBA00022701"/>
    </source>
</evidence>
<dbReference type="PANTHER" id="PTHR19302:SF70">
    <property type="entry name" value="GAMMA-TUBULIN COMPLEX COMPONENT 6"/>
    <property type="match status" value="1"/>
</dbReference>
<keyword evidence="4 5" id="KW-0206">Cytoskeleton</keyword>
<dbReference type="GeneID" id="36526331"/>